<feature type="region of interest" description="Disordered" evidence="1">
    <location>
        <begin position="140"/>
        <end position="162"/>
    </location>
</feature>
<accession>A0ABV5EAB7</accession>
<sequence length="291" mass="31635">MAETQLIAALRAKQGVPRTATRSGVIHVRAYHPNRYTIVGNHLAQHRELSVTAIGLAVHILSLPESAPVDIRTLAERFPEGRDRIAFALRELEACGYPERVRERTAEGRMVTRTYVHHRPGEPAVADAVADDTDVVPAPAPVVREPAPLPEPEPEPRRGPSHERAVSLLAGLRRTDERLTLSRREVERLAPVVAEWLEGGASAATVHRTLTADLPGELRSASALVGYRLRESLPPPLPAVPVFPAPGVGRSRPHPFQDCDGCDRVFRAPEPGLCRSCRAERLPVAGVPAVA</sequence>
<reference evidence="2 3" key="1">
    <citation type="submission" date="2024-01" db="EMBL/GenBank/DDBJ databases">
        <title>Genome mining of biosynthetic gene clusters to explore secondary metabolites of Streptomyces sp.</title>
        <authorList>
            <person name="Baig A."/>
            <person name="Ajitkumar Shintre N."/>
            <person name="Kumar H."/>
            <person name="Anbarasu A."/>
            <person name="Ramaiah S."/>
        </authorList>
    </citation>
    <scope>NUCLEOTIDE SEQUENCE [LARGE SCALE GENOMIC DNA]</scope>
    <source>
        <strain evidence="2 3">A57</strain>
    </source>
</reference>
<organism evidence="2 3">
    <name type="scientific">Streptomyces broussonetiae</name>
    <dbReference type="NCBI Taxonomy" id="2686304"/>
    <lineage>
        <taxon>Bacteria</taxon>
        <taxon>Bacillati</taxon>
        <taxon>Actinomycetota</taxon>
        <taxon>Actinomycetes</taxon>
        <taxon>Kitasatosporales</taxon>
        <taxon>Streptomycetaceae</taxon>
        <taxon>Streptomyces</taxon>
    </lineage>
</organism>
<evidence type="ECO:0000256" key="1">
    <source>
        <dbReference type="SAM" id="MobiDB-lite"/>
    </source>
</evidence>
<comment type="caution">
    <text evidence="2">The sequence shown here is derived from an EMBL/GenBank/DDBJ whole genome shotgun (WGS) entry which is preliminary data.</text>
</comment>
<gene>
    <name evidence="2" type="ORF">VSS16_13720</name>
</gene>
<keyword evidence="3" id="KW-1185">Reference proteome</keyword>
<evidence type="ECO:0000313" key="2">
    <source>
        <dbReference type="EMBL" id="MFB8773779.1"/>
    </source>
</evidence>
<name>A0ABV5EAB7_9ACTN</name>
<proteinExistence type="predicted"/>
<protein>
    <submittedName>
        <fullName evidence="2">Helix-turn-helix domain-containing protein</fullName>
    </submittedName>
</protein>
<dbReference type="EMBL" id="JAYMRP010000009">
    <property type="protein sequence ID" value="MFB8773779.1"/>
    <property type="molecule type" value="Genomic_DNA"/>
</dbReference>
<evidence type="ECO:0000313" key="3">
    <source>
        <dbReference type="Proteomes" id="UP001585080"/>
    </source>
</evidence>
<dbReference type="RefSeq" id="WP_376732547.1">
    <property type="nucleotide sequence ID" value="NZ_JAYMRP010000009.1"/>
</dbReference>
<dbReference type="Proteomes" id="UP001585080">
    <property type="component" value="Unassembled WGS sequence"/>
</dbReference>